<proteinExistence type="predicted"/>
<feature type="non-terminal residue" evidence="2">
    <location>
        <position position="1"/>
    </location>
</feature>
<name>A0A8J2LGM4_9HEXA</name>
<dbReference type="EMBL" id="CAJVCH010561314">
    <property type="protein sequence ID" value="CAG7831641.1"/>
    <property type="molecule type" value="Genomic_DNA"/>
</dbReference>
<accession>A0A8J2LGM4</accession>
<dbReference type="Proteomes" id="UP000708208">
    <property type="component" value="Unassembled WGS sequence"/>
</dbReference>
<evidence type="ECO:0000256" key="1">
    <source>
        <dbReference type="SAM" id="MobiDB-lite"/>
    </source>
</evidence>
<gene>
    <name evidence="2" type="ORF">AFUS01_LOCUS41375</name>
</gene>
<protein>
    <submittedName>
        <fullName evidence="2">Uncharacterized protein</fullName>
    </submittedName>
</protein>
<evidence type="ECO:0000313" key="2">
    <source>
        <dbReference type="EMBL" id="CAG7831641.1"/>
    </source>
</evidence>
<organism evidence="2 3">
    <name type="scientific">Allacma fusca</name>
    <dbReference type="NCBI Taxonomy" id="39272"/>
    <lineage>
        <taxon>Eukaryota</taxon>
        <taxon>Metazoa</taxon>
        <taxon>Ecdysozoa</taxon>
        <taxon>Arthropoda</taxon>
        <taxon>Hexapoda</taxon>
        <taxon>Collembola</taxon>
        <taxon>Symphypleona</taxon>
        <taxon>Sminthuridae</taxon>
        <taxon>Allacma</taxon>
    </lineage>
</organism>
<reference evidence="2" key="1">
    <citation type="submission" date="2021-06" db="EMBL/GenBank/DDBJ databases">
        <authorList>
            <person name="Hodson N. C."/>
            <person name="Mongue J. A."/>
            <person name="Jaron S. K."/>
        </authorList>
    </citation>
    <scope>NUCLEOTIDE SEQUENCE</scope>
</reference>
<feature type="region of interest" description="Disordered" evidence="1">
    <location>
        <begin position="17"/>
        <end position="52"/>
    </location>
</feature>
<feature type="compositionally biased region" description="Basic and acidic residues" evidence="1">
    <location>
        <begin position="32"/>
        <end position="41"/>
    </location>
</feature>
<comment type="caution">
    <text evidence="2">The sequence shown here is derived from an EMBL/GenBank/DDBJ whole genome shotgun (WGS) entry which is preliminary data.</text>
</comment>
<sequence>MALGIYMVIFRYSSVLSHDPEPASSSKKERRRVMEDVDRRRGNTRSANARAEAMGASGGEKCYYSSAFCLPQLYSLPLLSLPEQMLCEGRGEEQENGLLTCKEKERCRKYLWPLQHIAPSRSNQILPTASFFPFLRLSFQAVETENPNPSYL</sequence>
<dbReference type="AlphaFoldDB" id="A0A8J2LGM4"/>
<evidence type="ECO:0000313" key="3">
    <source>
        <dbReference type="Proteomes" id="UP000708208"/>
    </source>
</evidence>
<keyword evidence="3" id="KW-1185">Reference proteome</keyword>